<gene>
    <name evidence="1" type="ORF">Cch01nite_19690</name>
</gene>
<proteinExistence type="predicted"/>
<name>A0A919TZ26_9CELL</name>
<dbReference type="RefSeq" id="WP_239070271.1">
    <property type="nucleotide sequence ID" value="NZ_BONK01000006.1"/>
</dbReference>
<evidence type="ECO:0000313" key="1">
    <source>
        <dbReference type="EMBL" id="GIG21245.1"/>
    </source>
</evidence>
<comment type="caution">
    <text evidence="1">The sequence shown here is derived from an EMBL/GenBank/DDBJ whole genome shotgun (WGS) entry which is preliminary data.</text>
</comment>
<sequence>MNIGLDSAVPAALRDRWRDESVASVWLRPADWYHPAVDALALALLTGQDAAAPAEQLGRARGYDGVGVGETIDDLACLYRTTGQPEPPRAVLRALCEGWADAQAGAVAFGTSLDPESGLPTQQYLAVRLAEAYHDARDADFDHHLVLVDVANGYVDPFARAARSAAVGAAMTSTFGHGHPMATLGGGVFAVLSRPQDDLGTHLDDLHAEIGRRVATLDVGHATRRPVRVWVELLPSTHEQAVETLARIARP</sequence>
<evidence type="ECO:0000313" key="2">
    <source>
        <dbReference type="Proteomes" id="UP000632740"/>
    </source>
</evidence>
<dbReference type="AlphaFoldDB" id="A0A919TZ26"/>
<protein>
    <submittedName>
        <fullName evidence="1">Uncharacterized protein</fullName>
    </submittedName>
</protein>
<keyword evidence="2" id="KW-1185">Reference proteome</keyword>
<reference evidence="1" key="1">
    <citation type="submission" date="2021-01" db="EMBL/GenBank/DDBJ databases">
        <title>Whole genome shotgun sequence of Cellulomonas chitinilytica NBRC 110799.</title>
        <authorList>
            <person name="Komaki H."/>
            <person name="Tamura T."/>
        </authorList>
    </citation>
    <scope>NUCLEOTIDE SEQUENCE</scope>
    <source>
        <strain evidence="1">NBRC 110799</strain>
    </source>
</reference>
<accession>A0A919TZ26</accession>
<dbReference type="EMBL" id="BONK01000006">
    <property type="protein sequence ID" value="GIG21245.1"/>
    <property type="molecule type" value="Genomic_DNA"/>
</dbReference>
<dbReference type="Proteomes" id="UP000632740">
    <property type="component" value="Unassembled WGS sequence"/>
</dbReference>
<organism evidence="1 2">
    <name type="scientific">Cellulomonas chitinilytica</name>
    <dbReference type="NCBI Taxonomy" id="398759"/>
    <lineage>
        <taxon>Bacteria</taxon>
        <taxon>Bacillati</taxon>
        <taxon>Actinomycetota</taxon>
        <taxon>Actinomycetes</taxon>
        <taxon>Micrococcales</taxon>
        <taxon>Cellulomonadaceae</taxon>
        <taxon>Cellulomonas</taxon>
    </lineage>
</organism>